<sequence length="59" mass="6240">MACGTDSFLGGAVPRLQEQAFGGPAGHWSPDKRFTFGGYARTPPELDTFATDCREAGSC</sequence>
<organism evidence="1 2">
    <name type="scientific">Kitasatospora albolonga</name>
    <dbReference type="NCBI Taxonomy" id="68173"/>
    <lineage>
        <taxon>Bacteria</taxon>
        <taxon>Bacillati</taxon>
        <taxon>Actinomycetota</taxon>
        <taxon>Actinomycetes</taxon>
        <taxon>Kitasatosporales</taxon>
        <taxon>Streptomycetaceae</taxon>
        <taxon>Kitasatospora</taxon>
    </lineage>
</organism>
<gene>
    <name evidence="1" type="ORF">B7C62_25570</name>
</gene>
<name>A0ABC8BXQ8_9ACTN</name>
<dbReference type="KEGG" id="kab:B7C62_25570"/>
<accession>A0ABC8BXQ8</accession>
<dbReference type="EMBL" id="CP020563">
    <property type="protein sequence ID" value="ARF75241.1"/>
    <property type="molecule type" value="Genomic_DNA"/>
</dbReference>
<proteinExistence type="predicted"/>
<keyword evidence="2" id="KW-1185">Reference proteome</keyword>
<dbReference type="Proteomes" id="UP000192251">
    <property type="component" value="Chromosome"/>
</dbReference>
<evidence type="ECO:0000313" key="1">
    <source>
        <dbReference type="EMBL" id="ARF75241.1"/>
    </source>
</evidence>
<protein>
    <submittedName>
        <fullName evidence="1">Uncharacterized protein</fullName>
    </submittedName>
</protein>
<dbReference type="AlphaFoldDB" id="A0ABC8BXQ8"/>
<reference evidence="1 2" key="1">
    <citation type="submission" date="2017-04" db="EMBL/GenBank/DDBJ databases">
        <title>The complete genome sequence of Streptomyces albolongus YIM 101047, the producer of novel bafilomycins and novel odoriferous sesquiterpenoids.</title>
        <authorList>
            <person name="Yin M."/>
            <person name="Jiang Y."/>
        </authorList>
    </citation>
    <scope>NUCLEOTIDE SEQUENCE [LARGE SCALE GENOMIC DNA]</scope>
    <source>
        <strain evidence="1 2">YIM 101047</strain>
    </source>
</reference>
<evidence type="ECO:0000313" key="2">
    <source>
        <dbReference type="Proteomes" id="UP000192251"/>
    </source>
</evidence>